<gene>
    <name evidence="1" type="ORF">L6164_005770</name>
</gene>
<proteinExistence type="predicted"/>
<sequence length="200" mass="21706">MGNSSTSASDKSSLLAIKSSMNLNTHELLAKNWSRSSPFCHWIGITCDARHERVMALNLSNVGLTGYMAPELGNFSYLTELDLSNNNFHGKIPNDLRGLHRLKLLNLSYNGLSGDIPPWIGDLSELQYLGLQSSSFAGSIPIEVGQLHQLKTSDIAMNELSGRIPVEVFNISSLEVLILASNSFSGEISKAIGDLPNSES</sequence>
<keyword evidence="2" id="KW-1185">Reference proteome</keyword>
<protein>
    <submittedName>
        <fullName evidence="1">Uncharacterized protein</fullName>
    </submittedName>
</protein>
<accession>A0ACB9PSC0</accession>
<comment type="caution">
    <text evidence="1">The sequence shown here is derived from an EMBL/GenBank/DDBJ whole genome shotgun (WGS) entry which is preliminary data.</text>
</comment>
<dbReference type="EMBL" id="CM039428">
    <property type="protein sequence ID" value="KAI4351401.1"/>
    <property type="molecule type" value="Genomic_DNA"/>
</dbReference>
<evidence type="ECO:0000313" key="1">
    <source>
        <dbReference type="EMBL" id="KAI4351401.1"/>
    </source>
</evidence>
<evidence type="ECO:0000313" key="2">
    <source>
        <dbReference type="Proteomes" id="UP000828941"/>
    </source>
</evidence>
<name>A0ACB9PSC0_BAUVA</name>
<reference evidence="1 2" key="1">
    <citation type="journal article" date="2022" name="DNA Res.">
        <title>Chromosomal-level genome assembly of the orchid tree Bauhinia variegata (Leguminosae; Cercidoideae) supports the allotetraploid origin hypothesis of Bauhinia.</title>
        <authorList>
            <person name="Zhong Y."/>
            <person name="Chen Y."/>
            <person name="Zheng D."/>
            <person name="Pang J."/>
            <person name="Liu Y."/>
            <person name="Luo S."/>
            <person name="Meng S."/>
            <person name="Qian L."/>
            <person name="Wei D."/>
            <person name="Dai S."/>
            <person name="Zhou R."/>
        </authorList>
    </citation>
    <scope>NUCLEOTIDE SEQUENCE [LARGE SCALE GENOMIC DNA]</scope>
    <source>
        <strain evidence="1">BV-YZ2020</strain>
    </source>
</reference>
<dbReference type="Proteomes" id="UP000828941">
    <property type="component" value="Chromosome 3"/>
</dbReference>
<organism evidence="1 2">
    <name type="scientific">Bauhinia variegata</name>
    <name type="common">Purple orchid tree</name>
    <name type="synonym">Phanera variegata</name>
    <dbReference type="NCBI Taxonomy" id="167791"/>
    <lineage>
        <taxon>Eukaryota</taxon>
        <taxon>Viridiplantae</taxon>
        <taxon>Streptophyta</taxon>
        <taxon>Embryophyta</taxon>
        <taxon>Tracheophyta</taxon>
        <taxon>Spermatophyta</taxon>
        <taxon>Magnoliopsida</taxon>
        <taxon>eudicotyledons</taxon>
        <taxon>Gunneridae</taxon>
        <taxon>Pentapetalae</taxon>
        <taxon>rosids</taxon>
        <taxon>fabids</taxon>
        <taxon>Fabales</taxon>
        <taxon>Fabaceae</taxon>
        <taxon>Cercidoideae</taxon>
        <taxon>Cercideae</taxon>
        <taxon>Bauhiniinae</taxon>
        <taxon>Bauhinia</taxon>
    </lineage>
</organism>